<evidence type="ECO:0000259" key="1">
    <source>
        <dbReference type="Pfam" id="PF12680"/>
    </source>
</evidence>
<dbReference type="Pfam" id="PF12680">
    <property type="entry name" value="SnoaL_2"/>
    <property type="match status" value="1"/>
</dbReference>
<keyword evidence="3" id="KW-1185">Reference proteome</keyword>
<dbReference type="Gene3D" id="3.10.450.50">
    <property type="match status" value="1"/>
</dbReference>
<gene>
    <name evidence="2" type="ORF">PQ465_12540</name>
</gene>
<evidence type="ECO:0000313" key="2">
    <source>
        <dbReference type="EMBL" id="WDF67134.1"/>
    </source>
</evidence>
<organism evidence="2 3">
    <name type="scientific">Sphingobacterium oryzagri</name>
    <dbReference type="NCBI Taxonomy" id="3025669"/>
    <lineage>
        <taxon>Bacteria</taxon>
        <taxon>Pseudomonadati</taxon>
        <taxon>Bacteroidota</taxon>
        <taxon>Sphingobacteriia</taxon>
        <taxon>Sphingobacteriales</taxon>
        <taxon>Sphingobacteriaceae</taxon>
        <taxon>Sphingobacterium</taxon>
    </lineage>
</organism>
<protein>
    <submittedName>
        <fullName evidence="2">Nuclear transport factor 2 family protein</fullName>
    </submittedName>
</protein>
<accession>A0ABY7WEU1</accession>
<dbReference type="EMBL" id="CP117880">
    <property type="protein sequence ID" value="WDF67134.1"/>
    <property type="molecule type" value="Genomic_DNA"/>
</dbReference>
<dbReference type="InterPro" id="IPR037401">
    <property type="entry name" value="SnoaL-like"/>
</dbReference>
<dbReference type="Proteomes" id="UP001221558">
    <property type="component" value="Chromosome"/>
</dbReference>
<proteinExistence type="predicted"/>
<name>A0ABY7WEU1_9SPHI</name>
<dbReference type="InterPro" id="IPR032710">
    <property type="entry name" value="NTF2-like_dom_sf"/>
</dbReference>
<sequence length="118" mass="13370">MEQESITNEVLTHHLIAFGNNDLDEIMKDYTEDSEVFSLSGPLKGLDSIREFFKAFFTIIPSGSTFEMKQLSVKNNLAYIVWTSESPVAKIPVGTDTFLIEGDKIKYHTVADYRITDN</sequence>
<feature type="domain" description="SnoaL-like" evidence="1">
    <location>
        <begin position="16"/>
        <end position="108"/>
    </location>
</feature>
<dbReference type="SUPFAM" id="SSF54427">
    <property type="entry name" value="NTF2-like"/>
    <property type="match status" value="1"/>
</dbReference>
<dbReference type="RefSeq" id="WP_274265864.1">
    <property type="nucleotide sequence ID" value="NZ_CP117880.1"/>
</dbReference>
<reference evidence="2 3" key="1">
    <citation type="submission" date="2023-02" db="EMBL/GenBank/DDBJ databases">
        <title>Genome sequence of Sphingobacterium sp. KACC 22765.</title>
        <authorList>
            <person name="Kim S."/>
            <person name="Heo J."/>
            <person name="Kwon S.-W."/>
        </authorList>
    </citation>
    <scope>NUCLEOTIDE SEQUENCE [LARGE SCALE GENOMIC DNA]</scope>
    <source>
        <strain evidence="2 3">KACC 22765</strain>
    </source>
</reference>
<evidence type="ECO:0000313" key="3">
    <source>
        <dbReference type="Proteomes" id="UP001221558"/>
    </source>
</evidence>